<keyword evidence="1 2" id="KW-0808">Transferase</keyword>
<dbReference type="PIRSF" id="PIRSF004884">
    <property type="entry name" value="Sugar_kin_arch"/>
    <property type="match status" value="1"/>
</dbReference>
<dbReference type="GO" id="GO:0043793">
    <property type="term" value="F:beta-ribofuranosylaminobenzene 5'-phosphate synthase activity"/>
    <property type="evidence" value="ECO:0007669"/>
    <property type="project" value="UniProtKB-EC"/>
</dbReference>
<dbReference type="InterPro" id="IPR004422">
    <property type="entry name" value="RFAP_synthase"/>
</dbReference>
<dbReference type="Pfam" id="PF00288">
    <property type="entry name" value="GHMP_kinases_N"/>
    <property type="match status" value="1"/>
</dbReference>
<dbReference type="NCBIfam" id="TIGR00144">
    <property type="entry name" value="beta_RFAP_syn"/>
    <property type="match status" value="1"/>
</dbReference>
<dbReference type="InterPro" id="IPR020568">
    <property type="entry name" value="Ribosomal_Su5_D2-typ_SF"/>
</dbReference>
<evidence type="ECO:0000256" key="1">
    <source>
        <dbReference type="ARBA" id="ARBA00022679"/>
    </source>
</evidence>
<comment type="function">
    <text evidence="2">Catalyzes the condensation of 4-aminobenzoate (pABA) with 5-phospho-alpha-D-ribose 1-diphosphate (PRPP) to produce beta-ribofuranosylaminobenzene 5'-phosphate (beta-RFA-P).</text>
</comment>
<comment type="caution">
    <text evidence="5">The sequence shown here is derived from an EMBL/GenBank/DDBJ whole genome shotgun (WGS) entry which is preliminary data.</text>
</comment>
<reference evidence="5" key="1">
    <citation type="submission" date="2021-03" db="EMBL/GenBank/DDBJ databases">
        <title>Genomic Encyclopedia of Type Strains, Phase IV (KMG-IV): sequencing the most valuable type-strain genomes for metagenomic binning, comparative biology and taxonomic classification.</title>
        <authorList>
            <person name="Goeker M."/>
        </authorList>
    </citation>
    <scope>NUCLEOTIDE SEQUENCE</scope>
    <source>
        <strain evidence="5">DSM 26232</strain>
    </source>
</reference>
<protein>
    <recommendedName>
        <fullName evidence="2">Beta-ribofuranosylaminobenzene 5'-phosphate synthase</fullName>
        <shortName evidence="2">Beta-RFA-P synthase</shortName>
        <ecNumber evidence="2">2.4.2.54</ecNumber>
    </recommendedName>
</protein>
<dbReference type="PANTHER" id="PTHR20861">
    <property type="entry name" value="HOMOSERINE/4-DIPHOSPHOCYTIDYL-2-C-METHYL-D-ERYTHRITOL KINASE"/>
    <property type="match status" value="1"/>
</dbReference>
<keyword evidence="6" id="KW-1185">Reference proteome</keyword>
<evidence type="ECO:0000256" key="2">
    <source>
        <dbReference type="PIRNR" id="PIRNR004884"/>
    </source>
</evidence>
<keyword evidence="2 5" id="KW-0328">Glycosyltransferase</keyword>
<comment type="similarity">
    <text evidence="2">Belongs to the beta-RFA-P synthase family.</text>
</comment>
<evidence type="ECO:0000313" key="5">
    <source>
        <dbReference type="EMBL" id="MBP1986069.1"/>
    </source>
</evidence>
<comment type="pathway">
    <text evidence="2">Cofactor biosynthesis; 5,6,7,8-tetrahydromethanopterin biosynthesis.</text>
</comment>
<dbReference type="SUPFAM" id="SSF54211">
    <property type="entry name" value="Ribosomal protein S5 domain 2-like"/>
    <property type="match status" value="1"/>
</dbReference>
<name>A0A8T4GT57_9EURY</name>
<evidence type="ECO:0000259" key="4">
    <source>
        <dbReference type="Pfam" id="PF08544"/>
    </source>
</evidence>
<accession>A0A8T4GT57</accession>
<dbReference type="Pfam" id="PF08544">
    <property type="entry name" value="GHMP_kinases_C"/>
    <property type="match status" value="1"/>
</dbReference>
<sequence>MARIETAGRLHFGFGNLSLAHDRLYGALGVALDQPTLSVEATAADGVRCDDDAAAEYAELACDLLGVAGADLTVKSALPRHAGLGSGTQLALSVLAAVAEAHDRAPAVRERAPALGRGGRSGVGVATFEQGGFVLDAGHPAALFTADAPRVGEWDVPEVAAHHPIPRDWRFLLVVPDVPSGRSGADEDASMRQAVTEADPELADRIAGVVVRQVLPAVAAGDATRFGDAVSEVGRLNGAWYADQQGGTYRPPVGAIVDSLSGAPAVYGAGQSSWGPTVYGVTDADHAEAAREAGREALAAAGVDGEVLVAGGRNHGASFEP</sequence>
<feature type="domain" description="GHMP kinase N-terminal" evidence="3">
    <location>
        <begin position="59"/>
        <end position="122"/>
    </location>
</feature>
<organism evidence="5 6">
    <name type="scientific">Halolamina salifodinae</name>
    <dbReference type="NCBI Taxonomy" id="1202767"/>
    <lineage>
        <taxon>Archaea</taxon>
        <taxon>Methanobacteriati</taxon>
        <taxon>Methanobacteriota</taxon>
        <taxon>Stenosarchaea group</taxon>
        <taxon>Halobacteria</taxon>
        <taxon>Halobacteriales</taxon>
        <taxon>Haloferacaceae</taxon>
    </lineage>
</organism>
<dbReference type="Gene3D" id="3.30.230.10">
    <property type="match status" value="1"/>
</dbReference>
<comment type="catalytic activity">
    <reaction evidence="2">
        <text>5-phospho-alpha-D-ribose 1-diphosphate + 4-hydroxybenzoate + H(+) = 4-(beta-D-ribofuranosyl)phenol 5'-phosphate + CO2 + diphosphate</text>
        <dbReference type="Rhea" id="RHEA:48556"/>
        <dbReference type="ChEBI" id="CHEBI:15378"/>
        <dbReference type="ChEBI" id="CHEBI:16526"/>
        <dbReference type="ChEBI" id="CHEBI:17879"/>
        <dbReference type="ChEBI" id="CHEBI:33019"/>
        <dbReference type="ChEBI" id="CHEBI:58017"/>
        <dbReference type="ChEBI" id="CHEBI:82767"/>
        <dbReference type="EC" id="2.4.2.54"/>
    </reaction>
</comment>
<evidence type="ECO:0000313" key="6">
    <source>
        <dbReference type="Proteomes" id="UP000823736"/>
    </source>
</evidence>
<comment type="subunit">
    <text evidence="2">Homodimer.</text>
</comment>
<dbReference type="RefSeq" id="WP_209490210.1">
    <property type="nucleotide sequence ID" value="NZ_JAGGLC010000001.1"/>
</dbReference>
<gene>
    <name evidence="5" type="ORF">J2753_000542</name>
</gene>
<dbReference type="Proteomes" id="UP000823736">
    <property type="component" value="Unassembled WGS sequence"/>
</dbReference>
<dbReference type="InterPro" id="IPR014721">
    <property type="entry name" value="Ribsml_uS5_D2-typ_fold_subgr"/>
</dbReference>
<feature type="domain" description="GHMP kinase C-terminal" evidence="4">
    <location>
        <begin position="215"/>
        <end position="298"/>
    </location>
</feature>
<dbReference type="EC" id="2.4.2.54" evidence="2"/>
<dbReference type="EMBL" id="JAGGLC010000001">
    <property type="protein sequence ID" value="MBP1986069.1"/>
    <property type="molecule type" value="Genomic_DNA"/>
</dbReference>
<dbReference type="GO" id="GO:0005524">
    <property type="term" value="F:ATP binding"/>
    <property type="evidence" value="ECO:0007669"/>
    <property type="project" value="UniProtKB-UniRule"/>
</dbReference>
<evidence type="ECO:0000259" key="3">
    <source>
        <dbReference type="Pfam" id="PF00288"/>
    </source>
</evidence>
<dbReference type="AlphaFoldDB" id="A0A8T4GT57"/>
<proteinExistence type="inferred from homology"/>
<dbReference type="OrthoDB" id="85156at2157"/>
<dbReference type="InterPro" id="IPR006204">
    <property type="entry name" value="GHMP_kinase_N_dom"/>
</dbReference>
<dbReference type="PANTHER" id="PTHR20861:SF6">
    <property type="entry name" value="BETA-RIBOFURANOSYLPHENOL 5'-PHOSPHATE SYNTHASE"/>
    <property type="match status" value="1"/>
</dbReference>
<dbReference type="InterPro" id="IPR013750">
    <property type="entry name" value="GHMP_kinase_C_dom"/>
</dbReference>